<organism evidence="3 4">
    <name type="scientific">Halorientalis brevis</name>
    <dbReference type="NCBI Taxonomy" id="1126241"/>
    <lineage>
        <taxon>Archaea</taxon>
        <taxon>Methanobacteriati</taxon>
        <taxon>Methanobacteriota</taxon>
        <taxon>Stenosarchaea group</taxon>
        <taxon>Halobacteria</taxon>
        <taxon>Halobacteriales</taxon>
        <taxon>Haloarculaceae</taxon>
        <taxon>Halorientalis</taxon>
    </lineage>
</organism>
<keyword evidence="4" id="KW-1185">Reference proteome</keyword>
<proteinExistence type="inferred from homology"/>
<name>A0ABD6C8A3_9EURY</name>
<evidence type="ECO:0000256" key="1">
    <source>
        <dbReference type="ARBA" id="ARBA00011040"/>
    </source>
</evidence>
<dbReference type="RefSeq" id="WP_247377878.1">
    <property type="nucleotide sequence ID" value="NZ_JALLGV010000004.1"/>
</dbReference>
<dbReference type="InterPro" id="IPR025723">
    <property type="entry name" value="ArsA/GET3_ATPase-like"/>
</dbReference>
<evidence type="ECO:0000313" key="4">
    <source>
        <dbReference type="Proteomes" id="UP001597119"/>
    </source>
</evidence>
<dbReference type="Pfam" id="PF02374">
    <property type="entry name" value="ArsA_ATPase"/>
    <property type="match status" value="1"/>
</dbReference>
<dbReference type="PANTHER" id="PTHR10803">
    <property type="entry name" value="ARSENICAL PUMP-DRIVING ATPASE ARSENITE-TRANSLOCATING ATPASE"/>
    <property type="match status" value="1"/>
</dbReference>
<dbReference type="CDD" id="cd02035">
    <property type="entry name" value="ArsA"/>
    <property type="match status" value="1"/>
</dbReference>
<sequence>MTRYLLYGGKGGVGKTTCAAATAVGLARDGQETLVVSTDPAHSLSDSFERDVGAEPTRLADHLWAVEIDPEARMDEYEDLFATLFDEFADVGVRVEDEQIEDVFAAGLAPGSDEVAALDTLVEYAASDRWDVVVLDTAPTGHTLRLLDMPSVVGATARTAMSIRSQVRRIADSTKRMVLGPAYYMTSREAETQDRFADLQERMERVAAILRDPDRTEFRVVLVPERMALAETERLVEQLDAFEIPVDGLVVNKVVVDPAPDCQRCQARHESQQAIIAETRERFPDHEVSVLPERETDVRGMAALGDVADWLAD</sequence>
<dbReference type="Proteomes" id="UP001597119">
    <property type="component" value="Unassembled WGS sequence"/>
</dbReference>
<comment type="similarity">
    <text evidence="1">Belongs to the arsA ATPase family.</text>
</comment>
<gene>
    <name evidence="3" type="ORF">ACFR9U_00740</name>
</gene>
<dbReference type="PANTHER" id="PTHR10803:SF3">
    <property type="entry name" value="ATPASE GET3"/>
    <property type="match status" value="1"/>
</dbReference>
<dbReference type="NCBIfam" id="TIGR00345">
    <property type="entry name" value="GET3_arsA_TRC40"/>
    <property type="match status" value="1"/>
</dbReference>
<dbReference type="InterPro" id="IPR027417">
    <property type="entry name" value="P-loop_NTPase"/>
</dbReference>
<feature type="domain" description="ArsA/GET3 Anion-transporting ATPase-like" evidence="2">
    <location>
        <begin position="2"/>
        <end position="312"/>
    </location>
</feature>
<protein>
    <submittedName>
        <fullName evidence="3">ArsA family ATPase</fullName>
    </submittedName>
</protein>
<accession>A0ABD6C8A3</accession>
<dbReference type="EMBL" id="JBHUDJ010000001">
    <property type="protein sequence ID" value="MFD1585492.1"/>
    <property type="molecule type" value="Genomic_DNA"/>
</dbReference>
<comment type="caution">
    <text evidence="3">The sequence shown here is derived from an EMBL/GenBank/DDBJ whole genome shotgun (WGS) entry which is preliminary data.</text>
</comment>
<dbReference type="SUPFAM" id="SSF52540">
    <property type="entry name" value="P-loop containing nucleoside triphosphate hydrolases"/>
    <property type="match status" value="1"/>
</dbReference>
<reference evidence="3 4" key="1">
    <citation type="journal article" date="2019" name="Int. J. Syst. Evol. Microbiol.">
        <title>The Global Catalogue of Microorganisms (GCM) 10K type strain sequencing project: providing services to taxonomists for standard genome sequencing and annotation.</title>
        <authorList>
            <consortium name="The Broad Institute Genomics Platform"/>
            <consortium name="The Broad Institute Genome Sequencing Center for Infectious Disease"/>
            <person name="Wu L."/>
            <person name="Ma J."/>
        </authorList>
    </citation>
    <scope>NUCLEOTIDE SEQUENCE [LARGE SCALE GENOMIC DNA]</scope>
    <source>
        <strain evidence="3 4">CGMCC 1.12125</strain>
    </source>
</reference>
<dbReference type="Gene3D" id="3.40.50.300">
    <property type="entry name" value="P-loop containing nucleotide triphosphate hydrolases"/>
    <property type="match status" value="1"/>
</dbReference>
<evidence type="ECO:0000259" key="2">
    <source>
        <dbReference type="Pfam" id="PF02374"/>
    </source>
</evidence>
<evidence type="ECO:0000313" key="3">
    <source>
        <dbReference type="EMBL" id="MFD1585492.1"/>
    </source>
</evidence>
<dbReference type="InterPro" id="IPR016300">
    <property type="entry name" value="ATPase_ArsA/GET3"/>
</dbReference>
<dbReference type="AlphaFoldDB" id="A0ABD6C8A3"/>